<accession>A0A7J6KMI1</accession>
<dbReference type="Proteomes" id="UP000591131">
    <property type="component" value="Unassembled WGS sequence"/>
</dbReference>
<feature type="non-terminal residue" evidence="2">
    <location>
        <position position="144"/>
    </location>
</feature>
<evidence type="ECO:0000313" key="2">
    <source>
        <dbReference type="EMBL" id="KAF4648505.1"/>
    </source>
</evidence>
<feature type="compositionally biased region" description="Basic and acidic residues" evidence="1">
    <location>
        <begin position="1"/>
        <end position="19"/>
    </location>
</feature>
<reference evidence="2 3" key="1">
    <citation type="submission" date="2020-04" db="EMBL/GenBank/DDBJ databases">
        <title>Perkinsus chesapeaki whole genome sequence.</title>
        <authorList>
            <person name="Bogema D.R."/>
        </authorList>
    </citation>
    <scope>NUCLEOTIDE SEQUENCE [LARGE SCALE GENOMIC DNA]</scope>
    <source>
        <strain evidence="2">ATCC PRA-425</strain>
    </source>
</reference>
<feature type="region of interest" description="Disordered" evidence="1">
    <location>
        <begin position="84"/>
        <end position="108"/>
    </location>
</feature>
<feature type="region of interest" description="Disordered" evidence="1">
    <location>
        <begin position="1"/>
        <end position="63"/>
    </location>
</feature>
<organism evidence="2 3">
    <name type="scientific">Perkinsus chesapeaki</name>
    <name type="common">Clam parasite</name>
    <name type="synonym">Perkinsus andrewsi</name>
    <dbReference type="NCBI Taxonomy" id="330153"/>
    <lineage>
        <taxon>Eukaryota</taxon>
        <taxon>Sar</taxon>
        <taxon>Alveolata</taxon>
        <taxon>Perkinsozoa</taxon>
        <taxon>Perkinsea</taxon>
        <taxon>Perkinsida</taxon>
        <taxon>Perkinsidae</taxon>
        <taxon>Perkinsus</taxon>
    </lineage>
</organism>
<evidence type="ECO:0000256" key="1">
    <source>
        <dbReference type="SAM" id="MobiDB-lite"/>
    </source>
</evidence>
<dbReference type="EMBL" id="JAAPAO010001953">
    <property type="protein sequence ID" value="KAF4648505.1"/>
    <property type="molecule type" value="Genomic_DNA"/>
</dbReference>
<keyword evidence="3" id="KW-1185">Reference proteome</keyword>
<protein>
    <submittedName>
        <fullName evidence="2">Uncharacterized protein</fullName>
    </submittedName>
</protein>
<feature type="non-terminal residue" evidence="2">
    <location>
        <position position="1"/>
    </location>
</feature>
<proteinExistence type="predicted"/>
<name>A0A7J6KMI1_PERCH</name>
<gene>
    <name evidence="2" type="ORF">FOL47_003144</name>
</gene>
<dbReference type="OrthoDB" id="10307880at2759"/>
<comment type="caution">
    <text evidence="2">The sequence shown here is derived from an EMBL/GenBank/DDBJ whole genome shotgun (WGS) entry which is preliminary data.</text>
</comment>
<evidence type="ECO:0000313" key="3">
    <source>
        <dbReference type="Proteomes" id="UP000591131"/>
    </source>
</evidence>
<dbReference type="AlphaFoldDB" id="A0A7J6KMI1"/>
<sequence>PEVLEPTERKEQHTLDRTDNCQLAPDDGYSTAVRQVPASPKLTHMRSRSRPAAGMVRTDQPSTEGIKVVKQTAPLESLAVETQRFGSRLREGSRTRWTGRPTVPTSPHLHQVHARAWPLGGPNNVTSVAAKENRPEVLNSLKEE</sequence>